<dbReference type="InterPro" id="IPR023214">
    <property type="entry name" value="HAD_sf"/>
</dbReference>
<dbReference type="InterPro" id="IPR036412">
    <property type="entry name" value="HAD-like_sf"/>
</dbReference>
<dbReference type="Pfam" id="PF03031">
    <property type="entry name" value="NIF"/>
    <property type="match status" value="1"/>
</dbReference>
<feature type="compositionally biased region" description="Low complexity" evidence="1">
    <location>
        <begin position="581"/>
        <end position="597"/>
    </location>
</feature>
<evidence type="ECO:0000256" key="1">
    <source>
        <dbReference type="SAM" id="MobiDB-lite"/>
    </source>
</evidence>
<dbReference type="EMBL" id="KZ825807">
    <property type="protein sequence ID" value="PYH98854.1"/>
    <property type="molecule type" value="Genomic_DNA"/>
</dbReference>
<evidence type="ECO:0000313" key="4">
    <source>
        <dbReference type="Proteomes" id="UP000247810"/>
    </source>
</evidence>
<feature type="compositionally biased region" description="Basic and acidic residues" evidence="1">
    <location>
        <begin position="676"/>
        <end position="686"/>
    </location>
</feature>
<gene>
    <name evidence="3" type="ORF">BO71DRAFT_479949</name>
</gene>
<dbReference type="Proteomes" id="UP000247810">
    <property type="component" value="Unassembled WGS sequence"/>
</dbReference>
<accession>A0A319DQJ5</accession>
<dbReference type="SMART" id="SM00577">
    <property type="entry name" value="CPDc"/>
    <property type="match status" value="1"/>
</dbReference>
<dbReference type="InterPro" id="IPR004274">
    <property type="entry name" value="FCP1_dom"/>
</dbReference>
<dbReference type="PANTHER" id="PTHR12210">
    <property type="entry name" value="DULLARD PROTEIN PHOSPHATASE"/>
    <property type="match status" value="1"/>
</dbReference>
<name>A0A319DQJ5_9EURO</name>
<dbReference type="VEuPathDB" id="FungiDB:BO71DRAFT_479949"/>
<dbReference type="STRING" id="1448320.A0A319DQJ5"/>
<protein>
    <submittedName>
        <fullName evidence="3">HAD-like protein</fullName>
    </submittedName>
</protein>
<dbReference type="Gene3D" id="3.40.50.1000">
    <property type="entry name" value="HAD superfamily/HAD-like"/>
    <property type="match status" value="1"/>
</dbReference>
<dbReference type="AlphaFoldDB" id="A0A319DQJ5"/>
<keyword evidence="4" id="KW-1185">Reference proteome</keyword>
<dbReference type="InterPro" id="IPR050365">
    <property type="entry name" value="TIM50"/>
</dbReference>
<dbReference type="SUPFAM" id="SSF56784">
    <property type="entry name" value="HAD-like"/>
    <property type="match status" value="1"/>
</dbReference>
<dbReference type="OrthoDB" id="1711508at2759"/>
<feature type="compositionally biased region" description="Basic and acidic residues" evidence="1">
    <location>
        <begin position="532"/>
        <end position="541"/>
    </location>
</feature>
<organism evidence="3 4">
    <name type="scientific">Aspergillus ellipticus CBS 707.79</name>
    <dbReference type="NCBI Taxonomy" id="1448320"/>
    <lineage>
        <taxon>Eukaryota</taxon>
        <taxon>Fungi</taxon>
        <taxon>Dikarya</taxon>
        <taxon>Ascomycota</taxon>
        <taxon>Pezizomycotina</taxon>
        <taxon>Eurotiomycetes</taxon>
        <taxon>Eurotiomycetidae</taxon>
        <taxon>Eurotiales</taxon>
        <taxon>Aspergillaceae</taxon>
        <taxon>Aspergillus</taxon>
        <taxon>Aspergillus subgen. Circumdati</taxon>
    </lineage>
</organism>
<feature type="region of interest" description="Disordered" evidence="1">
    <location>
        <begin position="508"/>
        <end position="686"/>
    </location>
</feature>
<feature type="compositionally biased region" description="Low complexity" evidence="1">
    <location>
        <begin position="542"/>
        <end position="575"/>
    </location>
</feature>
<dbReference type="PROSITE" id="PS50969">
    <property type="entry name" value="FCP1"/>
    <property type="match status" value="1"/>
</dbReference>
<feature type="compositionally biased region" description="Low complexity" evidence="1">
    <location>
        <begin position="639"/>
        <end position="669"/>
    </location>
</feature>
<proteinExistence type="predicted"/>
<sequence>MLAVRPPASVAASRRAVRGGVSSKLGLQSLALYRSPFPSRLFSHSKPPLYDSKPTVDYLTTDDPEMPPDNFDSPDGEILDWDNPELADDLEMPTEDSQIVYAFTDRIVTSDRRMKGNDRNVMSEAGLSSDIRPQWGMSHKERWVAYMKKKHEKRLERSNSPLDLNNAPPPTARPQLMEANAHYDLSAKPRDYFTGQDYDREQRTIPPNGSIPVLLKKHFQPLAPESKPERPPPIPSKYYLAQASKPPVRATLRQPLLVVLDLNGTLIDRHKKGLPLRYTPRPGLHKFLSTLLERYRVLVWSSARPNTVDAVCRAVFGEKRRSHLLGEWGREMFGLSQKDYNSNIQVYKTLSTVWRDEGIQWKYSPRRITFFHDKNLYPDIRLKELPKRDDFPSWQYGWDQTNTVLLDDSILKAASEPFNCIEIPTFVRKTRSDEEEVAILDKVVDLLESLSRHRDVSATLHKWHNMVENDPNLNSILDIECDTEKWHNLPTRTYRRNASLSPEQQEYFEGLSRQKAHKEYNKIRKRRKKDAKKAEKAEANKTAEAGIAEAANPNTNAGAGAGKAAKAATPSTKPTKPAKPTKPTTNRTKPTKRTTPTFQYGFVSSPQPQSKSPESVDGGVSIPANYRKQRKQERRRQGTTNTTPTLPTTTTTTNTMNTPTPRSPSPVSSIQSENFLLDRLEKSLEN</sequence>
<feature type="domain" description="FCP1 homology" evidence="2">
    <location>
        <begin position="251"/>
        <end position="450"/>
    </location>
</feature>
<reference evidence="3 4" key="1">
    <citation type="submission" date="2018-02" db="EMBL/GenBank/DDBJ databases">
        <title>The genomes of Aspergillus section Nigri reveals drivers in fungal speciation.</title>
        <authorList>
            <consortium name="DOE Joint Genome Institute"/>
            <person name="Vesth T.C."/>
            <person name="Nybo J."/>
            <person name="Theobald S."/>
            <person name="Brandl J."/>
            <person name="Frisvad J.C."/>
            <person name="Nielsen K.F."/>
            <person name="Lyhne E.K."/>
            <person name="Kogle M.E."/>
            <person name="Kuo A."/>
            <person name="Riley R."/>
            <person name="Clum A."/>
            <person name="Nolan M."/>
            <person name="Lipzen A."/>
            <person name="Salamov A."/>
            <person name="Henrissat B."/>
            <person name="Wiebenga A."/>
            <person name="De vries R.P."/>
            <person name="Grigoriev I.V."/>
            <person name="Mortensen U.H."/>
            <person name="Andersen M.R."/>
            <person name="Baker S.E."/>
        </authorList>
    </citation>
    <scope>NUCLEOTIDE SEQUENCE [LARGE SCALE GENOMIC DNA]</scope>
    <source>
        <strain evidence="3 4">CBS 707.79</strain>
    </source>
</reference>
<evidence type="ECO:0000259" key="2">
    <source>
        <dbReference type="PROSITE" id="PS50969"/>
    </source>
</evidence>
<feature type="compositionally biased region" description="Low complexity" evidence="1">
    <location>
        <begin position="604"/>
        <end position="615"/>
    </location>
</feature>
<evidence type="ECO:0000313" key="3">
    <source>
        <dbReference type="EMBL" id="PYH98854.1"/>
    </source>
</evidence>